<dbReference type="InterPro" id="IPR010753">
    <property type="entry name" value="DUF1330"/>
</dbReference>
<organism evidence="2 3">
    <name type="scientific">Streptomyces hoynatensis</name>
    <dbReference type="NCBI Taxonomy" id="1141874"/>
    <lineage>
        <taxon>Bacteria</taxon>
        <taxon>Bacillati</taxon>
        <taxon>Actinomycetota</taxon>
        <taxon>Actinomycetes</taxon>
        <taxon>Kitasatosporales</taxon>
        <taxon>Streptomycetaceae</taxon>
        <taxon>Streptomyces</taxon>
    </lineage>
</organism>
<dbReference type="SUPFAM" id="SSF54909">
    <property type="entry name" value="Dimeric alpha+beta barrel"/>
    <property type="match status" value="1"/>
</dbReference>
<feature type="domain" description="DUF1330" evidence="1">
    <location>
        <begin position="3"/>
        <end position="95"/>
    </location>
</feature>
<sequence>MAAYALARLRVRREHPDIADYIELIQPTLDPFGGRFLIHGGRSEVVEGQWEGDTVLLEFPGMKEARGWYESEEYREILPLRTRHIEGDVILVDGVPPHYDPRTTAAAMREKPGRS</sequence>
<gene>
    <name evidence="2" type="ORF">D7294_01770</name>
</gene>
<dbReference type="Gene3D" id="3.30.70.100">
    <property type="match status" value="1"/>
</dbReference>
<keyword evidence="3" id="KW-1185">Reference proteome</keyword>
<evidence type="ECO:0000313" key="2">
    <source>
        <dbReference type="EMBL" id="RKN47272.1"/>
    </source>
</evidence>
<dbReference type="EMBL" id="RBAL01000001">
    <property type="protein sequence ID" value="RKN47272.1"/>
    <property type="molecule type" value="Genomic_DNA"/>
</dbReference>
<name>A0A3A9ZFP4_9ACTN</name>
<protein>
    <submittedName>
        <fullName evidence="2">DUF1330 domain-containing protein</fullName>
    </submittedName>
</protein>
<dbReference type="Pfam" id="PF07045">
    <property type="entry name" value="DUF1330"/>
    <property type="match status" value="1"/>
</dbReference>
<evidence type="ECO:0000313" key="3">
    <source>
        <dbReference type="Proteomes" id="UP000272474"/>
    </source>
</evidence>
<dbReference type="AlphaFoldDB" id="A0A3A9ZFP4"/>
<evidence type="ECO:0000259" key="1">
    <source>
        <dbReference type="Pfam" id="PF07045"/>
    </source>
</evidence>
<accession>A0A3A9ZFP4</accession>
<dbReference type="Proteomes" id="UP000272474">
    <property type="component" value="Unassembled WGS sequence"/>
</dbReference>
<dbReference type="RefSeq" id="WP_120675270.1">
    <property type="nucleotide sequence ID" value="NZ_RBAL01000001.1"/>
</dbReference>
<proteinExistence type="predicted"/>
<dbReference type="PANTHER" id="PTHR41521">
    <property type="match status" value="1"/>
</dbReference>
<reference evidence="2 3" key="1">
    <citation type="journal article" date="2014" name="Int. J. Syst. Evol. Microbiol.">
        <title>Streptomyces hoynatensis sp. nov., isolated from deep marine sediment.</title>
        <authorList>
            <person name="Veyisoglu A."/>
            <person name="Sahin N."/>
        </authorList>
    </citation>
    <scope>NUCLEOTIDE SEQUENCE [LARGE SCALE GENOMIC DNA]</scope>
    <source>
        <strain evidence="2 3">KCTC 29097</strain>
    </source>
</reference>
<dbReference type="PANTHER" id="PTHR41521:SF4">
    <property type="entry name" value="BLR0684 PROTEIN"/>
    <property type="match status" value="1"/>
</dbReference>
<dbReference type="InterPro" id="IPR011008">
    <property type="entry name" value="Dimeric_a/b-barrel"/>
</dbReference>
<dbReference type="OrthoDB" id="9806380at2"/>
<comment type="caution">
    <text evidence="2">The sequence shown here is derived from an EMBL/GenBank/DDBJ whole genome shotgun (WGS) entry which is preliminary data.</text>
</comment>